<feature type="transmembrane region" description="Helical" evidence="1">
    <location>
        <begin position="278"/>
        <end position="297"/>
    </location>
</feature>
<dbReference type="OrthoDB" id="9788724at2"/>
<reference evidence="4" key="1">
    <citation type="submission" date="2018-05" db="EMBL/GenBank/DDBJ databases">
        <authorList>
            <person name="Nie L."/>
        </authorList>
    </citation>
    <scope>NUCLEOTIDE SEQUENCE [LARGE SCALE GENOMIC DNA]</scope>
    <source>
        <strain evidence="4">NL</strain>
    </source>
</reference>
<gene>
    <name evidence="3" type="ORF">DLM85_16210</name>
</gene>
<dbReference type="RefSeq" id="WP_111479172.1">
    <property type="nucleotide sequence ID" value="NZ_QHKM01000005.1"/>
</dbReference>
<sequence>MQSVDEAARATTHTTPVAEASGPGRLVSLDAFRGLTVIVMLLVNFPGAFPYYAPLSHIEWHGCRPADLVFPFFLFIVGVSLVFALDRARHDPARQRRVLLTILRRTLILIALGMLIDLTPKFYFTSFRIMGVLQRIGLVFFACSLLFLKTRWRTQLGLFALILVAYNLVLQLVPVPGVGPANLERLTNLGTWLDRLVLTQRHLYDEFYSFEPEGILSTFPSICTGLLGVFAGRWLRQTHIDAATRVAWLFAASLLGIGLGVIWNAWFPINKQLWTSSFVLYAGGIAGVLLAAMYWLLDVQQWRRGLTPLLVFGTNAITIYFLSELVDKLLSSYDVTMPGGGTDTVRNWLFQTQVLPHFANPQHAALFYALDYTAIWGLLAWELYRRRIFIKI</sequence>
<feature type="transmembrane region" description="Helical" evidence="1">
    <location>
        <begin position="247"/>
        <end position="266"/>
    </location>
</feature>
<dbReference type="Proteomes" id="UP000248553">
    <property type="component" value="Unassembled WGS sequence"/>
</dbReference>
<keyword evidence="4" id="KW-1185">Reference proteome</keyword>
<feature type="transmembrane region" description="Helical" evidence="1">
    <location>
        <begin position="365"/>
        <end position="384"/>
    </location>
</feature>
<evidence type="ECO:0000313" key="3">
    <source>
        <dbReference type="EMBL" id="RAK65087.1"/>
    </source>
</evidence>
<evidence type="ECO:0000313" key="4">
    <source>
        <dbReference type="Proteomes" id="UP000248553"/>
    </source>
</evidence>
<feature type="transmembrane region" description="Helical" evidence="1">
    <location>
        <begin position="122"/>
        <end position="148"/>
    </location>
</feature>
<feature type="domain" description="Heparan-alpha-glucosaminide N-acetyltransferase catalytic" evidence="2">
    <location>
        <begin position="25"/>
        <end position="244"/>
    </location>
</feature>
<dbReference type="Pfam" id="PF07786">
    <property type="entry name" value="HGSNAT_cat"/>
    <property type="match status" value="1"/>
</dbReference>
<keyword evidence="1" id="KW-0472">Membrane</keyword>
<dbReference type="AlphaFoldDB" id="A0A328BDS2"/>
<feature type="transmembrane region" description="Helical" evidence="1">
    <location>
        <begin position="155"/>
        <end position="173"/>
    </location>
</feature>
<feature type="transmembrane region" description="Helical" evidence="1">
    <location>
        <begin position="35"/>
        <end position="53"/>
    </location>
</feature>
<name>A0A328BDS2_9BACT</name>
<evidence type="ECO:0000259" key="2">
    <source>
        <dbReference type="Pfam" id="PF07786"/>
    </source>
</evidence>
<comment type="caution">
    <text evidence="3">The sequence shown here is derived from an EMBL/GenBank/DDBJ whole genome shotgun (WGS) entry which is preliminary data.</text>
</comment>
<feature type="transmembrane region" description="Helical" evidence="1">
    <location>
        <begin position="214"/>
        <end position="235"/>
    </location>
</feature>
<feature type="transmembrane region" description="Helical" evidence="1">
    <location>
        <begin position="306"/>
        <end position="323"/>
    </location>
</feature>
<organism evidence="3 4">
    <name type="scientific">Hymenobacter edaphi</name>
    <dbReference type="NCBI Taxonomy" id="2211146"/>
    <lineage>
        <taxon>Bacteria</taxon>
        <taxon>Pseudomonadati</taxon>
        <taxon>Bacteroidota</taxon>
        <taxon>Cytophagia</taxon>
        <taxon>Cytophagales</taxon>
        <taxon>Hymenobacteraceae</taxon>
        <taxon>Hymenobacter</taxon>
    </lineage>
</organism>
<dbReference type="PANTHER" id="PTHR31061">
    <property type="entry name" value="LD22376P"/>
    <property type="match status" value="1"/>
</dbReference>
<dbReference type="PANTHER" id="PTHR31061:SF24">
    <property type="entry name" value="LD22376P"/>
    <property type="match status" value="1"/>
</dbReference>
<keyword evidence="1" id="KW-1133">Transmembrane helix</keyword>
<accession>A0A328BDS2</accession>
<dbReference type="EMBL" id="QHKM01000005">
    <property type="protein sequence ID" value="RAK65087.1"/>
    <property type="molecule type" value="Genomic_DNA"/>
</dbReference>
<evidence type="ECO:0000256" key="1">
    <source>
        <dbReference type="SAM" id="Phobius"/>
    </source>
</evidence>
<proteinExistence type="predicted"/>
<keyword evidence="1" id="KW-0812">Transmembrane</keyword>
<protein>
    <submittedName>
        <fullName evidence="3">DUF5009 domain-containing protein</fullName>
    </submittedName>
</protein>
<feature type="transmembrane region" description="Helical" evidence="1">
    <location>
        <begin position="98"/>
        <end position="116"/>
    </location>
</feature>
<dbReference type="InterPro" id="IPR012429">
    <property type="entry name" value="HGSNAT_cat"/>
</dbReference>
<feature type="transmembrane region" description="Helical" evidence="1">
    <location>
        <begin position="68"/>
        <end position="86"/>
    </location>
</feature>